<dbReference type="AlphaFoldDB" id="A0AAN8A3W3"/>
<dbReference type="Proteomes" id="UP001310594">
    <property type="component" value="Unassembled WGS sequence"/>
</dbReference>
<organism evidence="1 2">
    <name type="scientific">Elasticomyces elasticus</name>
    <dbReference type="NCBI Taxonomy" id="574655"/>
    <lineage>
        <taxon>Eukaryota</taxon>
        <taxon>Fungi</taxon>
        <taxon>Dikarya</taxon>
        <taxon>Ascomycota</taxon>
        <taxon>Pezizomycotina</taxon>
        <taxon>Dothideomycetes</taxon>
        <taxon>Dothideomycetidae</taxon>
        <taxon>Mycosphaerellales</taxon>
        <taxon>Teratosphaeriaceae</taxon>
        <taxon>Elasticomyces</taxon>
    </lineage>
</organism>
<evidence type="ECO:0000313" key="2">
    <source>
        <dbReference type="Proteomes" id="UP001310594"/>
    </source>
</evidence>
<proteinExistence type="predicted"/>
<dbReference type="EMBL" id="JAVRQU010000005">
    <property type="protein sequence ID" value="KAK5702890.1"/>
    <property type="molecule type" value="Genomic_DNA"/>
</dbReference>
<gene>
    <name evidence="1" type="ORF">LTR97_003836</name>
</gene>
<evidence type="ECO:0000313" key="1">
    <source>
        <dbReference type="EMBL" id="KAK5702890.1"/>
    </source>
</evidence>
<sequence length="226" mass="25571">MAINGMTANTVATTRQNSEEDVKDTRCRLLELPQELQDGIFEPVAIQEVPIMTCWPYCSHYADGHFSSETQYKRDRVQPALSETCRSIRSNVVPIYYKQNTFEICYCGRILCGSEMWLTGIGAANRAMLRRVIAHEMFMGPPYYLLAELGNPPKAGRRLVIEITADNKVSCLTKLADTLDPRAGRTAREKDLEVVSVIVASRATSRGKVERYEMNLVKVSQSWKRD</sequence>
<comment type="caution">
    <text evidence="1">The sequence shown here is derived from an EMBL/GenBank/DDBJ whole genome shotgun (WGS) entry which is preliminary data.</text>
</comment>
<accession>A0AAN8A3W3</accession>
<protein>
    <submittedName>
        <fullName evidence="1">Uncharacterized protein</fullName>
    </submittedName>
</protein>
<reference evidence="1" key="1">
    <citation type="submission" date="2023-08" db="EMBL/GenBank/DDBJ databases">
        <title>Black Yeasts Isolated from many extreme environments.</title>
        <authorList>
            <person name="Coleine C."/>
            <person name="Stajich J.E."/>
            <person name="Selbmann L."/>
        </authorList>
    </citation>
    <scope>NUCLEOTIDE SEQUENCE</scope>
    <source>
        <strain evidence="1">CCFEE 5810</strain>
    </source>
</reference>
<name>A0AAN8A3W3_9PEZI</name>